<keyword evidence="1 3" id="KW-0597">Phosphoprotein</keyword>
<dbReference type="InterPro" id="IPR011006">
    <property type="entry name" value="CheY-like_superfamily"/>
</dbReference>
<proteinExistence type="predicted"/>
<keyword evidence="7" id="KW-1185">Reference proteome</keyword>
<organism evidence="6 7">
    <name type="scientific">Chitinophaga ginsengisegetis</name>
    <dbReference type="NCBI Taxonomy" id="393003"/>
    <lineage>
        <taxon>Bacteria</taxon>
        <taxon>Pseudomonadati</taxon>
        <taxon>Bacteroidota</taxon>
        <taxon>Chitinophagia</taxon>
        <taxon>Chitinophagales</taxon>
        <taxon>Chitinophagaceae</taxon>
        <taxon>Chitinophaga</taxon>
    </lineage>
</organism>
<dbReference type="Pfam" id="PF00196">
    <property type="entry name" value="GerE"/>
    <property type="match status" value="1"/>
</dbReference>
<dbReference type="InterPro" id="IPR000792">
    <property type="entry name" value="Tscrpt_reg_LuxR_C"/>
</dbReference>
<dbReference type="CDD" id="cd06170">
    <property type="entry name" value="LuxR_C_like"/>
    <property type="match status" value="1"/>
</dbReference>
<reference evidence="6 7" key="1">
    <citation type="submission" date="2017-02" db="EMBL/GenBank/DDBJ databases">
        <authorList>
            <person name="Peterson S.W."/>
        </authorList>
    </citation>
    <scope>NUCLEOTIDE SEQUENCE [LARGE SCALE GENOMIC DNA]</scope>
    <source>
        <strain evidence="6 7">DSM 18108</strain>
    </source>
</reference>
<dbReference type="AlphaFoldDB" id="A0A1T5PD11"/>
<gene>
    <name evidence="6" type="ORF">SAMN05660461_6144</name>
</gene>
<evidence type="ECO:0000256" key="1">
    <source>
        <dbReference type="ARBA" id="ARBA00022553"/>
    </source>
</evidence>
<evidence type="ECO:0000256" key="2">
    <source>
        <dbReference type="ARBA" id="ARBA00023125"/>
    </source>
</evidence>
<dbReference type="Pfam" id="PF00072">
    <property type="entry name" value="Response_reg"/>
    <property type="match status" value="1"/>
</dbReference>
<dbReference type="InterPro" id="IPR039420">
    <property type="entry name" value="WalR-like"/>
</dbReference>
<dbReference type="PROSITE" id="PS50110">
    <property type="entry name" value="RESPONSE_REGULATORY"/>
    <property type="match status" value="1"/>
</dbReference>
<sequence length="210" mass="23515">MKEHKLSIIIVEDHSIVVEGLSSILRNEERMNLKGSFSNAEDALQFLASNTTDVVLLDIGLPEMPGTEVCRIIKNQYRSTKVIALTNHTEKSVIQEMLENGADGYLLKNTSKQDLVNAIFQVMNNTFIMQAELQKVLFAPAAMKESVPRLTTREKEILLLVSEGATTAVISRQLFISTQTVETHRRNLMQKFEVNNSAALIRKATEKGLL</sequence>
<dbReference type="Proteomes" id="UP000190166">
    <property type="component" value="Unassembled WGS sequence"/>
</dbReference>
<name>A0A1T5PD11_9BACT</name>
<keyword evidence="2" id="KW-0238">DNA-binding</keyword>
<feature type="domain" description="Response regulatory" evidence="5">
    <location>
        <begin position="7"/>
        <end position="123"/>
    </location>
</feature>
<dbReference type="InterPro" id="IPR058245">
    <property type="entry name" value="NreC/VraR/RcsB-like_REC"/>
</dbReference>
<dbReference type="SUPFAM" id="SSF52172">
    <property type="entry name" value="CheY-like"/>
    <property type="match status" value="1"/>
</dbReference>
<dbReference type="CDD" id="cd17535">
    <property type="entry name" value="REC_NarL-like"/>
    <property type="match status" value="1"/>
</dbReference>
<evidence type="ECO:0000313" key="7">
    <source>
        <dbReference type="Proteomes" id="UP000190166"/>
    </source>
</evidence>
<dbReference type="SMART" id="SM00421">
    <property type="entry name" value="HTH_LUXR"/>
    <property type="match status" value="1"/>
</dbReference>
<dbReference type="PROSITE" id="PS00622">
    <property type="entry name" value="HTH_LUXR_1"/>
    <property type="match status" value="1"/>
</dbReference>
<evidence type="ECO:0000259" key="5">
    <source>
        <dbReference type="PROSITE" id="PS50110"/>
    </source>
</evidence>
<accession>A0A1T5PD11</accession>
<dbReference type="SUPFAM" id="SSF46894">
    <property type="entry name" value="C-terminal effector domain of the bipartite response regulators"/>
    <property type="match status" value="1"/>
</dbReference>
<dbReference type="PANTHER" id="PTHR43214">
    <property type="entry name" value="TWO-COMPONENT RESPONSE REGULATOR"/>
    <property type="match status" value="1"/>
</dbReference>
<dbReference type="Gene3D" id="3.40.50.2300">
    <property type="match status" value="1"/>
</dbReference>
<dbReference type="InterPro" id="IPR001789">
    <property type="entry name" value="Sig_transdc_resp-reg_receiver"/>
</dbReference>
<feature type="modified residue" description="4-aspartylphosphate" evidence="3">
    <location>
        <position position="58"/>
    </location>
</feature>
<dbReference type="GO" id="GO:0000160">
    <property type="term" value="P:phosphorelay signal transduction system"/>
    <property type="evidence" value="ECO:0007669"/>
    <property type="project" value="InterPro"/>
</dbReference>
<dbReference type="GO" id="GO:0003677">
    <property type="term" value="F:DNA binding"/>
    <property type="evidence" value="ECO:0007669"/>
    <property type="project" value="UniProtKB-KW"/>
</dbReference>
<protein>
    <submittedName>
        <fullName evidence="6">Two component transcriptional regulator, LuxR family</fullName>
    </submittedName>
</protein>
<evidence type="ECO:0000256" key="3">
    <source>
        <dbReference type="PROSITE-ProRule" id="PRU00169"/>
    </source>
</evidence>
<evidence type="ECO:0000313" key="6">
    <source>
        <dbReference type="EMBL" id="SKD10239.1"/>
    </source>
</evidence>
<dbReference type="SMART" id="SM00448">
    <property type="entry name" value="REC"/>
    <property type="match status" value="1"/>
</dbReference>
<dbReference type="EMBL" id="FUZZ01000006">
    <property type="protein sequence ID" value="SKD10239.1"/>
    <property type="molecule type" value="Genomic_DNA"/>
</dbReference>
<dbReference type="InterPro" id="IPR016032">
    <property type="entry name" value="Sig_transdc_resp-reg_C-effctor"/>
</dbReference>
<evidence type="ECO:0000259" key="4">
    <source>
        <dbReference type="PROSITE" id="PS50043"/>
    </source>
</evidence>
<dbReference type="PROSITE" id="PS50043">
    <property type="entry name" value="HTH_LUXR_2"/>
    <property type="match status" value="1"/>
</dbReference>
<dbReference type="GO" id="GO:0006355">
    <property type="term" value="P:regulation of DNA-templated transcription"/>
    <property type="evidence" value="ECO:0007669"/>
    <property type="project" value="InterPro"/>
</dbReference>
<feature type="domain" description="HTH luxR-type" evidence="4">
    <location>
        <begin position="143"/>
        <end position="208"/>
    </location>
</feature>
<dbReference type="RefSeq" id="WP_079473394.1">
    <property type="nucleotide sequence ID" value="NZ_FUZZ01000006.1"/>
</dbReference>
<dbReference type="PRINTS" id="PR00038">
    <property type="entry name" value="HTHLUXR"/>
</dbReference>
<dbReference type="STRING" id="393003.SAMN05660461_6144"/>